<dbReference type="RefSeq" id="WP_106447152.1">
    <property type="nucleotide sequence ID" value="NZ_CP027669.1"/>
</dbReference>
<evidence type="ECO:0000313" key="1">
    <source>
        <dbReference type="EMBL" id="AVO42175.1"/>
    </source>
</evidence>
<protein>
    <submittedName>
        <fullName evidence="1">Phenol hydroxylase</fullName>
    </submittedName>
</protein>
<reference evidence="1 2" key="1">
    <citation type="submission" date="2018-03" db="EMBL/GenBank/DDBJ databases">
        <title>Genome sequencing of Simplicispira sp.</title>
        <authorList>
            <person name="Kim S.-J."/>
            <person name="Heo J."/>
            <person name="Kwon S.-W."/>
        </authorList>
    </citation>
    <scope>NUCLEOTIDE SEQUENCE [LARGE SCALE GENOMIC DNA]</scope>
    <source>
        <strain evidence="1 2">SC1-8</strain>
    </source>
</reference>
<dbReference type="Pfam" id="PF06099">
    <property type="entry name" value="Phenol_hyd_sub"/>
    <property type="match status" value="1"/>
</dbReference>
<dbReference type="Proteomes" id="UP000239326">
    <property type="component" value="Chromosome"/>
</dbReference>
<proteinExistence type="predicted"/>
<dbReference type="OrthoDB" id="8564678at2"/>
<dbReference type="InterPro" id="IPR010353">
    <property type="entry name" value="DmpK"/>
</dbReference>
<accession>A0A2S0N216</accession>
<organism evidence="1 2">
    <name type="scientific">Simplicispira suum</name>
    <dbReference type="NCBI Taxonomy" id="2109915"/>
    <lineage>
        <taxon>Bacteria</taxon>
        <taxon>Pseudomonadati</taxon>
        <taxon>Pseudomonadota</taxon>
        <taxon>Betaproteobacteria</taxon>
        <taxon>Burkholderiales</taxon>
        <taxon>Comamonadaceae</taxon>
        <taxon>Simplicispira</taxon>
    </lineage>
</organism>
<dbReference type="EMBL" id="CP027669">
    <property type="protein sequence ID" value="AVO42175.1"/>
    <property type="molecule type" value="Genomic_DNA"/>
</dbReference>
<name>A0A2S0N216_9BURK</name>
<dbReference type="AlphaFoldDB" id="A0A2S0N216"/>
<sequence>MNTESPAFDHPQCDVTKRFIRVLRRRDNGLVEFEFSIGWPELVVELMLPHQDFDAFCEKHKVLRLDAVSPSPNSPNV</sequence>
<evidence type="ECO:0000313" key="2">
    <source>
        <dbReference type="Proteomes" id="UP000239326"/>
    </source>
</evidence>
<gene>
    <name evidence="1" type="ORF">C6571_13565</name>
</gene>
<keyword evidence="2" id="KW-1185">Reference proteome</keyword>
<dbReference type="KEGG" id="simp:C6571_13565"/>